<reference evidence="1" key="2">
    <citation type="submission" date="2018-05" db="EMBL/GenBank/DDBJ databases">
        <title>OmerRS3 (Oryza meridionalis Reference Sequence Version 3).</title>
        <authorList>
            <person name="Zhang J."/>
            <person name="Kudrna D."/>
            <person name="Lee S."/>
            <person name="Talag J."/>
            <person name="Welchert J."/>
            <person name="Wing R.A."/>
        </authorList>
    </citation>
    <scope>NUCLEOTIDE SEQUENCE [LARGE SCALE GENOMIC DNA]</scope>
    <source>
        <strain evidence="1">cv. OR44</strain>
    </source>
</reference>
<dbReference type="EnsemblPlants" id="OMERI03G33350.2">
    <property type="protein sequence ID" value="OMERI03G33350.2"/>
    <property type="gene ID" value="OMERI03G33350"/>
</dbReference>
<accession>A0A0E0D7N4</accession>
<evidence type="ECO:0008006" key="3">
    <source>
        <dbReference type="Google" id="ProtNLM"/>
    </source>
</evidence>
<protein>
    <recommendedName>
        <fullName evidence="3">DUF295 domain-containing protein</fullName>
    </recommendedName>
</protein>
<evidence type="ECO:0000313" key="2">
    <source>
        <dbReference type="Proteomes" id="UP000008021"/>
    </source>
</evidence>
<sequence>MGMANLYMVESLDELYMVCQMYDSDMKTIYDVTVYRWPCVLASCYFGASRSADECGLEKDCVYSIFARDKYFEVCKVEDGETEEYDLIEAPDSQGGMWILPVEKK</sequence>
<evidence type="ECO:0000313" key="1">
    <source>
        <dbReference type="EnsemblPlants" id="OMERI03G33350.2"/>
    </source>
</evidence>
<proteinExistence type="predicted"/>
<dbReference type="Proteomes" id="UP000008021">
    <property type="component" value="Chromosome 3"/>
</dbReference>
<keyword evidence="2" id="KW-1185">Reference proteome</keyword>
<dbReference type="AlphaFoldDB" id="A0A0E0D7N4"/>
<dbReference type="Gramene" id="OMERI03G33350.2">
    <property type="protein sequence ID" value="OMERI03G33350.2"/>
    <property type="gene ID" value="OMERI03G33350"/>
</dbReference>
<dbReference type="STRING" id="40149.A0A0E0D7N4"/>
<organism evidence="1">
    <name type="scientific">Oryza meridionalis</name>
    <dbReference type="NCBI Taxonomy" id="40149"/>
    <lineage>
        <taxon>Eukaryota</taxon>
        <taxon>Viridiplantae</taxon>
        <taxon>Streptophyta</taxon>
        <taxon>Embryophyta</taxon>
        <taxon>Tracheophyta</taxon>
        <taxon>Spermatophyta</taxon>
        <taxon>Magnoliopsida</taxon>
        <taxon>Liliopsida</taxon>
        <taxon>Poales</taxon>
        <taxon>Poaceae</taxon>
        <taxon>BOP clade</taxon>
        <taxon>Oryzoideae</taxon>
        <taxon>Oryzeae</taxon>
        <taxon>Oryzinae</taxon>
        <taxon>Oryza</taxon>
    </lineage>
</organism>
<reference evidence="1" key="1">
    <citation type="submission" date="2015-04" db="UniProtKB">
        <authorList>
            <consortium name="EnsemblPlants"/>
        </authorList>
    </citation>
    <scope>IDENTIFICATION</scope>
</reference>
<name>A0A0E0D7N4_9ORYZ</name>
<dbReference type="HOGENOM" id="CLU_2240898_0_0_1"/>